<name>A0A7L2X7H6_9PASS</name>
<proteinExistence type="inferred from homology"/>
<keyword evidence="5" id="KW-0560">Oxidoreductase</keyword>
<protein>
    <submittedName>
        <fullName evidence="8">C27C1 protein</fullName>
    </submittedName>
</protein>
<evidence type="ECO:0000313" key="9">
    <source>
        <dbReference type="Proteomes" id="UP000545329"/>
    </source>
</evidence>
<keyword evidence="4" id="KW-0479">Metal-binding</keyword>
<dbReference type="GO" id="GO:0005506">
    <property type="term" value="F:iron ion binding"/>
    <property type="evidence" value="ECO:0007669"/>
    <property type="project" value="InterPro"/>
</dbReference>
<organism evidence="8 9">
    <name type="scientific">Erpornis zantholeuca</name>
    <dbReference type="NCBI Taxonomy" id="1112836"/>
    <lineage>
        <taxon>Eukaryota</taxon>
        <taxon>Metazoa</taxon>
        <taxon>Chordata</taxon>
        <taxon>Craniata</taxon>
        <taxon>Vertebrata</taxon>
        <taxon>Euteleostomi</taxon>
        <taxon>Archelosauria</taxon>
        <taxon>Archosauria</taxon>
        <taxon>Dinosauria</taxon>
        <taxon>Saurischia</taxon>
        <taxon>Theropoda</taxon>
        <taxon>Coelurosauria</taxon>
        <taxon>Aves</taxon>
        <taxon>Neognathae</taxon>
        <taxon>Neoaves</taxon>
        <taxon>Telluraves</taxon>
        <taxon>Australaves</taxon>
        <taxon>Passeriformes</taxon>
        <taxon>Sylvioidea</taxon>
        <taxon>Timaliidae</taxon>
        <taxon>Erpornis</taxon>
    </lineage>
</organism>
<evidence type="ECO:0000256" key="6">
    <source>
        <dbReference type="ARBA" id="ARBA00023004"/>
    </source>
</evidence>
<dbReference type="InterPro" id="IPR050479">
    <property type="entry name" value="CYP11_CYP27_families"/>
</dbReference>
<feature type="non-terminal residue" evidence="8">
    <location>
        <position position="324"/>
    </location>
</feature>
<dbReference type="SUPFAM" id="SSF48264">
    <property type="entry name" value="Cytochrome P450"/>
    <property type="match status" value="1"/>
</dbReference>
<reference evidence="8 9" key="1">
    <citation type="submission" date="2019-09" db="EMBL/GenBank/DDBJ databases">
        <title>Bird 10,000 Genomes (B10K) Project - Family phase.</title>
        <authorList>
            <person name="Zhang G."/>
        </authorList>
    </citation>
    <scope>NUCLEOTIDE SEQUENCE [LARGE SCALE GENOMIC DNA]</scope>
    <source>
        <strain evidence="8">B10K-DU-002-58</strain>
        <tissue evidence="8">Muscle</tissue>
    </source>
</reference>
<keyword evidence="6" id="KW-0408">Iron</keyword>
<keyword evidence="3" id="KW-0349">Heme</keyword>
<evidence type="ECO:0000313" key="8">
    <source>
        <dbReference type="EMBL" id="NXS78982.1"/>
    </source>
</evidence>
<keyword evidence="9" id="KW-1185">Reference proteome</keyword>
<dbReference type="GO" id="GO:0071375">
    <property type="term" value="P:cellular response to peptide hormone stimulus"/>
    <property type="evidence" value="ECO:0007669"/>
    <property type="project" value="TreeGrafter"/>
</dbReference>
<evidence type="ECO:0000256" key="2">
    <source>
        <dbReference type="ARBA" id="ARBA00010617"/>
    </source>
</evidence>
<dbReference type="GO" id="GO:0006704">
    <property type="term" value="P:glucocorticoid biosynthetic process"/>
    <property type="evidence" value="ECO:0007669"/>
    <property type="project" value="TreeGrafter"/>
</dbReference>
<dbReference type="GO" id="GO:0016705">
    <property type="term" value="F:oxidoreductase activity, acting on paired donors, with incorporation or reduction of molecular oxygen"/>
    <property type="evidence" value="ECO:0007669"/>
    <property type="project" value="InterPro"/>
</dbReference>
<evidence type="ECO:0000256" key="1">
    <source>
        <dbReference type="ARBA" id="ARBA00001971"/>
    </source>
</evidence>
<dbReference type="PANTHER" id="PTHR24279">
    <property type="entry name" value="CYTOCHROME P450"/>
    <property type="match status" value="1"/>
</dbReference>
<dbReference type="GO" id="GO:0005743">
    <property type="term" value="C:mitochondrial inner membrane"/>
    <property type="evidence" value="ECO:0007669"/>
    <property type="project" value="TreeGrafter"/>
</dbReference>
<dbReference type="GO" id="GO:0034650">
    <property type="term" value="P:cortisol metabolic process"/>
    <property type="evidence" value="ECO:0007669"/>
    <property type="project" value="TreeGrafter"/>
</dbReference>
<comment type="similarity">
    <text evidence="2">Belongs to the cytochrome P450 family.</text>
</comment>
<dbReference type="EMBL" id="VZTN01004960">
    <property type="protein sequence ID" value="NXS78982.1"/>
    <property type="molecule type" value="Genomic_DNA"/>
</dbReference>
<dbReference type="GO" id="GO:0004497">
    <property type="term" value="F:monooxygenase activity"/>
    <property type="evidence" value="ECO:0007669"/>
    <property type="project" value="UniProtKB-KW"/>
</dbReference>
<keyword evidence="7" id="KW-0503">Monooxygenase</keyword>
<dbReference type="GO" id="GO:0006700">
    <property type="term" value="P:C21-steroid hormone biosynthetic process"/>
    <property type="evidence" value="ECO:0007669"/>
    <property type="project" value="TreeGrafter"/>
</dbReference>
<dbReference type="Pfam" id="PF00067">
    <property type="entry name" value="p450"/>
    <property type="match status" value="1"/>
</dbReference>
<dbReference type="Proteomes" id="UP000545329">
    <property type="component" value="Unassembled WGS sequence"/>
</dbReference>
<evidence type="ECO:0000256" key="7">
    <source>
        <dbReference type="ARBA" id="ARBA00023033"/>
    </source>
</evidence>
<comment type="cofactor">
    <cofactor evidence="1">
        <name>heme</name>
        <dbReference type="ChEBI" id="CHEBI:30413"/>
    </cofactor>
</comment>
<dbReference type="GO" id="GO:0020037">
    <property type="term" value="F:heme binding"/>
    <property type="evidence" value="ECO:0007669"/>
    <property type="project" value="InterPro"/>
</dbReference>
<evidence type="ECO:0000256" key="3">
    <source>
        <dbReference type="ARBA" id="ARBA00022617"/>
    </source>
</evidence>
<dbReference type="PANTHER" id="PTHR24279:SF122">
    <property type="entry name" value="CYTOCHROME P450 FAMILY 27 SUBFAMILY C MEMBER 1"/>
    <property type="match status" value="1"/>
</dbReference>
<dbReference type="InterPro" id="IPR036396">
    <property type="entry name" value="Cyt_P450_sf"/>
</dbReference>
<dbReference type="OrthoDB" id="3945418at2759"/>
<dbReference type="Gene3D" id="1.10.630.10">
    <property type="entry name" value="Cytochrome P450"/>
    <property type="match status" value="1"/>
</dbReference>
<dbReference type="GO" id="GO:0008203">
    <property type="term" value="P:cholesterol metabolic process"/>
    <property type="evidence" value="ECO:0007669"/>
    <property type="project" value="TreeGrafter"/>
</dbReference>
<dbReference type="InterPro" id="IPR001128">
    <property type="entry name" value="Cyt_P450"/>
</dbReference>
<accession>A0A7L2X7H6</accession>
<comment type="caution">
    <text evidence="8">The sequence shown here is derived from an EMBL/GenBank/DDBJ whole genome shotgun (WGS) entry which is preliminary data.</text>
</comment>
<sequence length="324" mass="36791">PGLSRLCSSQSLEVRSSPRAAAGNKGEGRGAELLETPSHRLGRVKSLHEMPGPNTLYNLYEFFWKDGFGRIHEIQQKHTQEYGKIFKSHFGPQFVVSIADRDMVAQVLRAEGRAPQRANMESWQEYRDLRGRATGLISAEGEQWLKMRSVLSQKVLKPKDVAVYSEGVNEVITDLIKRIHTLRSQEEDGETVTNVNKLFFKYSMEGKPGWICKENGHKAEWLWSLSLLKSTFRPKRLFAVTDVYMELWVTFLSVSFTEVFQFLLLLGQIHVDNKLKAIQSQLDQGEVVNGGLLTDLLVNKELTLEEIYANMTEMLLAGVDTVSL</sequence>
<gene>
    <name evidence="8" type="primary">Cyp27c1</name>
    <name evidence="8" type="ORF">ERPZAN_R09370</name>
</gene>
<feature type="non-terminal residue" evidence="8">
    <location>
        <position position="1"/>
    </location>
</feature>
<evidence type="ECO:0000256" key="4">
    <source>
        <dbReference type="ARBA" id="ARBA00022723"/>
    </source>
</evidence>
<dbReference type="AlphaFoldDB" id="A0A7L2X7H6"/>
<evidence type="ECO:0000256" key="5">
    <source>
        <dbReference type="ARBA" id="ARBA00023002"/>
    </source>
</evidence>